<evidence type="ECO:0000313" key="2">
    <source>
        <dbReference type="Proteomes" id="UP001162483"/>
    </source>
</evidence>
<dbReference type="EMBL" id="CATNWA010021931">
    <property type="protein sequence ID" value="CAI9624507.1"/>
    <property type="molecule type" value="Genomic_DNA"/>
</dbReference>
<gene>
    <name evidence="1" type="ORF">SPARVUS_LOCUS16661076</name>
</gene>
<accession>A0ABN9HRV2</accession>
<name>A0ABN9HRV2_9NEOB</name>
<organism evidence="1 2">
    <name type="scientific">Staurois parvus</name>
    <dbReference type="NCBI Taxonomy" id="386267"/>
    <lineage>
        <taxon>Eukaryota</taxon>
        <taxon>Metazoa</taxon>
        <taxon>Chordata</taxon>
        <taxon>Craniata</taxon>
        <taxon>Vertebrata</taxon>
        <taxon>Euteleostomi</taxon>
        <taxon>Amphibia</taxon>
        <taxon>Batrachia</taxon>
        <taxon>Anura</taxon>
        <taxon>Neobatrachia</taxon>
        <taxon>Ranoidea</taxon>
        <taxon>Ranidae</taxon>
        <taxon>Staurois</taxon>
    </lineage>
</organism>
<dbReference type="SUPFAM" id="SSF57997">
    <property type="entry name" value="Tropomyosin"/>
    <property type="match status" value="1"/>
</dbReference>
<dbReference type="Gene3D" id="1.10.287.1490">
    <property type="match status" value="1"/>
</dbReference>
<dbReference type="InterPro" id="IPR024152">
    <property type="entry name" value="Inh_kappa-B_kinase-int"/>
</dbReference>
<keyword evidence="2" id="KW-1185">Reference proteome</keyword>
<sequence length="248" mass="27768">MTKLKNLQLQQRLEQLQYDVDNMKQWTNTISGNRDHLEGNLTNLELVVSQIEQSTAAIAKDVSGKLATVKTDVRRVSGMEDDVALLTNSVGDLEKKFEKVEKNTAQLIGDALAHSIDRITSLKDSVATNSNRIDLIKLRLTELRGNFTGNSDKLSSLESDRLKVLQAVNFANELKPKVFTLRKDFASLEALLNDLSLRIGRLAADLLNREKDINMLSDKMYNLTVIKSEILALNNKISNLSAINQHHV</sequence>
<comment type="caution">
    <text evidence="1">The sequence shown here is derived from an EMBL/GenBank/DDBJ whole genome shotgun (WGS) entry which is preliminary data.</text>
</comment>
<dbReference type="Proteomes" id="UP001162483">
    <property type="component" value="Unassembled WGS sequence"/>
</dbReference>
<protein>
    <submittedName>
        <fullName evidence="1">Uncharacterized protein</fullName>
    </submittedName>
</protein>
<evidence type="ECO:0000313" key="1">
    <source>
        <dbReference type="EMBL" id="CAI9624507.1"/>
    </source>
</evidence>
<dbReference type="PANTHER" id="PTHR21734:SF10">
    <property type="entry name" value="INHIBITOR OF NUCLEAR FACTOR KAPPA-B KINASE-INTERACTING PROTEIN"/>
    <property type="match status" value="1"/>
</dbReference>
<reference evidence="1" key="1">
    <citation type="submission" date="2023-05" db="EMBL/GenBank/DDBJ databases">
        <authorList>
            <person name="Stuckert A."/>
        </authorList>
    </citation>
    <scope>NUCLEOTIDE SEQUENCE</scope>
</reference>
<dbReference type="PANTHER" id="PTHR21734">
    <property type="entry name" value="INHIBITOR OF NUCLEAR FACTOR KAPPA-B KINASE-INTERACTING PROTEIN"/>
    <property type="match status" value="1"/>
</dbReference>
<proteinExistence type="predicted"/>